<feature type="domain" description="GGDEF" evidence="6">
    <location>
        <begin position="314"/>
        <end position="447"/>
    </location>
</feature>
<sequence length="717" mass="81146">MVNSLYCQIINLIDAGIVVLAPGGRVVLWNQWMERCSGIAEASAMDQVLEDLFPEIRNSRISRGIHKALQMNSPSVLSSRLLDASFPLHRRLITGLRKSERMVQSILIKPFESDDDARFCVISIFDISSSDMRERALRTQSNMLSQLVQDLQQKDHELVSLFANTQNGILIFDRSGLVLKANPAAARIFRQLPHKLLQRPIWSLVREIGRDYFGAEHSDDDIERLLPTTDDEREMTGLLEDDNTVPLSVTANSIPFADRPRRFFVFVRDITEKKRAEAQLYHIARFDGLTGLCNRYSFLEILGREIRTHSRQHWNLSVFFIDLDRFKSVNDKLGHEAGDQLLNQVAQRLTACCRDSDTVARWSGDEFVLLLPQQNHQRSAITVAEKILATISRPFMLMGQEVYINCSIGIAQFPDDGGDAERLIFCADQAMYQAKEDGKGLFRFFTAEMNERTLQRLKIESELRTALRENQFELFYQPQVDVTTGHMVGVEALIRWNHPERGLVFPDAFISIAEECGLIAPIGAWVMTQAFETASRWYKREGNPLTMSINISPRQFIDESLVFTVSKLINSVGFPADRIVLEITEGHLMGSGHDTLAALRSLKLLGVRIAIDDFGTGYSSLAYLRHLPVDIIKIDRQFLNGAATNPIDANIVSAIIDLSHALNLEVLAEGIEHLSQMELLRLKGCDQAQGYLIGKPMALPDLLCWYQTFFKNDIGMK</sequence>
<dbReference type="Pfam" id="PF00989">
    <property type="entry name" value="PAS"/>
    <property type="match status" value="1"/>
</dbReference>
<evidence type="ECO:0000256" key="4">
    <source>
        <dbReference type="ARBA" id="ARBA00051114"/>
    </source>
</evidence>
<dbReference type="PANTHER" id="PTHR44757">
    <property type="entry name" value="DIGUANYLATE CYCLASE DGCP"/>
    <property type="match status" value="1"/>
</dbReference>
<evidence type="ECO:0000256" key="2">
    <source>
        <dbReference type="ARBA" id="ARBA00012282"/>
    </source>
</evidence>
<comment type="caution">
    <text evidence="7">The sequence shown here is derived from an EMBL/GenBank/DDBJ whole genome shotgun (WGS) entry which is preliminary data.</text>
</comment>
<dbReference type="SMART" id="SM00091">
    <property type="entry name" value="PAS"/>
    <property type="match status" value="2"/>
</dbReference>
<dbReference type="EMBL" id="JAPNOA010000058">
    <property type="protein sequence ID" value="MCY0966865.1"/>
    <property type="molecule type" value="Genomic_DNA"/>
</dbReference>
<evidence type="ECO:0000256" key="3">
    <source>
        <dbReference type="ARBA" id="ARBA00022636"/>
    </source>
</evidence>
<dbReference type="PROSITE" id="PS50887">
    <property type="entry name" value="GGDEF"/>
    <property type="match status" value="1"/>
</dbReference>
<dbReference type="PANTHER" id="PTHR44757:SF2">
    <property type="entry name" value="BIOFILM ARCHITECTURE MAINTENANCE PROTEIN MBAA"/>
    <property type="match status" value="1"/>
</dbReference>
<comment type="cofactor">
    <cofactor evidence="1">
        <name>Mg(2+)</name>
        <dbReference type="ChEBI" id="CHEBI:18420"/>
    </cofactor>
</comment>
<dbReference type="SUPFAM" id="SSF55073">
    <property type="entry name" value="Nucleotide cyclase"/>
    <property type="match status" value="1"/>
</dbReference>
<dbReference type="SUPFAM" id="SSF141868">
    <property type="entry name" value="EAL domain-like"/>
    <property type="match status" value="1"/>
</dbReference>
<protein>
    <recommendedName>
        <fullName evidence="2">cyclic-guanylate-specific phosphodiesterase</fullName>
        <ecNumber evidence="2">3.1.4.52</ecNumber>
    </recommendedName>
</protein>
<feature type="domain" description="EAL" evidence="5">
    <location>
        <begin position="456"/>
        <end position="710"/>
    </location>
</feature>
<dbReference type="GO" id="GO:0071732">
    <property type="term" value="P:cellular response to nitric oxide"/>
    <property type="evidence" value="ECO:0007669"/>
    <property type="project" value="UniProtKB-ARBA"/>
</dbReference>
<evidence type="ECO:0000256" key="1">
    <source>
        <dbReference type="ARBA" id="ARBA00001946"/>
    </source>
</evidence>
<dbReference type="EC" id="3.1.4.52" evidence="2"/>
<dbReference type="Pfam" id="PF08448">
    <property type="entry name" value="PAS_4"/>
    <property type="match status" value="1"/>
</dbReference>
<dbReference type="InterPro" id="IPR035919">
    <property type="entry name" value="EAL_sf"/>
</dbReference>
<dbReference type="CDD" id="cd01948">
    <property type="entry name" value="EAL"/>
    <property type="match status" value="1"/>
</dbReference>
<dbReference type="Gene3D" id="3.30.70.270">
    <property type="match status" value="1"/>
</dbReference>
<dbReference type="FunFam" id="3.30.70.270:FF:000001">
    <property type="entry name" value="Diguanylate cyclase domain protein"/>
    <property type="match status" value="1"/>
</dbReference>
<evidence type="ECO:0000313" key="7">
    <source>
        <dbReference type="EMBL" id="MCY0966865.1"/>
    </source>
</evidence>
<dbReference type="NCBIfam" id="TIGR00254">
    <property type="entry name" value="GGDEF"/>
    <property type="match status" value="1"/>
</dbReference>
<name>A0A9X3EHL3_9GAMM</name>
<dbReference type="RefSeq" id="WP_283175073.1">
    <property type="nucleotide sequence ID" value="NZ_JAPNOA010000058.1"/>
</dbReference>
<dbReference type="InterPro" id="IPR013767">
    <property type="entry name" value="PAS_fold"/>
</dbReference>
<gene>
    <name evidence="7" type="ORF">OUO13_16935</name>
</gene>
<dbReference type="InterPro" id="IPR001633">
    <property type="entry name" value="EAL_dom"/>
</dbReference>
<dbReference type="SMART" id="SM00052">
    <property type="entry name" value="EAL"/>
    <property type="match status" value="1"/>
</dbReference>
<dbReference type="InterPro" id="IPR035965">
    <property type="entry name" value="PAS-like_dom_sf"/>
</dbReference>
<dbReference type="InterPro" id="IPR013656">
    <property type="entry name" value="PAS_4"/>
</dbReference>
<dbReference type="Pfam" id="PF00990">
    <property type="entry name" value="GGDEF"/>
    <property type="match status" value="1"/>
</dbReference>
<dbReference type="Pfam" id="PF00563">
    <property type="entry name" value="EAL"/>
    <property type="match status" value="1"/>
</dbReference>
<accession>A0A9X3EHL3</accession>
<organism evidence="7 8">
    <name type="scientific">Parathalassolituus penaei</name>
    <dbReference type="NCBI Taxonomy" id="2997323"/>
    <lineage>
        <taxon>Bacteria</taxon>
        <taxon>Pseudomonadati</taxon>
        <taxon>Pseudomonadota</taxon>
        <taxon>Gammaproteobacteria</taxon>
        <taxon>Oceanospirillales</taxon>
        <taxon>Oceanospirillaceae</taxon>
        <taxon>Parathalassolituus</taxon>
    </lineage>
</organism>
<evidence type="ECO:0000259" key="5">
    <source>
        <dbReference type="PROSITE" id="PS50883"/>
    </source>
</evidence>
<proteinExistence type="predicted"/>
<dbReference type="Gene3D" id="3.30.450.20">
    <property type="entry name" value="PAS domain"/>
    <property type="match status" value="2"/>
</dbReference>
<dbReference type="InterPro" id="IPR000160">
    <property type="entry name" value="GGDEF_dom"/>
</dbReference>
<dbReference type="CDD" id="cd00130">
    <property type="entry name" value="PAS"/>
    <property type="match status" value="1"/>
</dbReference>
<keyword evidence="3" id="KW-0973">c-di-GMP</keyword>
<dbReference type="GO" id="GO:0071111">
    <property type="term" value="F:cyclic-guanylate-specific phosphodiesterase activity"/>
    <property type="evidence" value="ECO:0007669"/>
    <property type="project" value="UniProtKB-EC"/>
</dbReference>
<dbReference type="SMART" id="SM00267">
    <property type="entry name" value="GGDEF"/>
    <property type="match status" value="1"/>
</dbReference>
<dbReference type="FunFam" id="3.20.20.450:FF:000001">
    <property type="entry name" value="Cyclic di-GMP phosphodiesterase yahA"/>
    <property type="match status" value="1"/>
</dbReference>
<reference evidence="7" key="1">
    <citation type="submission" date="2022-11" db="EMBL/GenBank/DDBJ databases">
        <title>Parathalassolutuus dongxingensis gen. nov., sp. nov., a novel member of family Oceanospirillaceae isolated from a coastal shrimp pond in Guangxi, China.</title>
        <authorList>
            <person name="Chen H."/>
        </authorList>
    </citation>
    <scope>NUCLEOTIDE SEQUENCE</scope>
    <source>
        <strain evidence="7">G-43</strain>
    </source>
</reference>
<evidence type="ECO:0000313" key="8">
    <source>
        <dbReference type="Proteomes" id="UP001150830"/>
    </source>
</evidence>
<dbReference type="GO" id="GO:0006355">
    <property type="term" value="P:regulation of DNA-templated transcription"/>
    <property type="evidence" value="ECO:0007669"/>
    <property type="project" value="InterPro"/>
</dbReference>
<comment type="catalytic activity">
    <reaction evidence="4">
        <text>3',3'-c-di-GMP + H2O = 5'-phosphoguanylyl(3'-&gt;5')guanosine + H(+)</text>
        <dbReference type="Rhea" id="RHEA:24902"/>
        <dbReference type="ChEBI" id="CHEBI:15377"/>
        <dbReference type="ChEBI" id="CHEBI:15378"/>
        <dbReference type="ChEBI" id="CHEBI:58754"/>
        <dbReference type="ChEBI" id="CHEBI:58805"/>
        <dbReference type="EC" id="3.1.4.52"/>
    </reaction>
    <physiologicalReaction direction="left-to-right" evidence="4">
        <dbReference type="Rhea" id="RHEA:24903"/>
    </physiologicalReaction>
</comment>
<dbReference type="InterPro" id="IPR043128">
    <property type="entry name" value="Rev_trsase/Diguanyl_cyclase"/>
</dbReference>
<dbReference type="Proteomes" id="UP001150830">
    <property type="component" value="Unassembled WGS sequence"/>
</dbReference>
<dbReference type="PROSITE" id="PS50883">
    <property type="entry name" value="EAL"/>
    <property type="match status" value="1"/>
</dbReference>
<dbReference type="CDD" id="cd01949">
    <property type="entry name" value="GGDEF"/>
    <property type="match status" value="1"/>
</dbReference>
<dbReference type="InterPro" id="IPR052155">
    <property type="entry name" value="Biofilm_reg_signaling"/>
</dbReference>
<evidence type="ECO:0000259" key="6">
    <source>
        <dbReference type="PROSITE" id="PS50887"/>
    </source>
</evidence>
<dbReference type="InterPro" id="IPR000014">
    <property type="entry name" value="PAS"/>
</dbReference>
<keyword evidence="8" id="KW-1185">Reference proteome</keyword>
<dbReference type="SUPFAM" id="SSF55785">
    <property type="entry name" value="PYP-like sensor domain (PAS domain)"/>
    <property type="match status" value="2"/>
</dbReference>
<dbReference type="InterPro" id="IPR029787">
    <property type="entry name" value="Nucleotide_cyclase"/>
</dbReference>
<dbReference type="NCBIfam" id="TIGR00229">
    <property type="entry name" value="sensory_box"/>
    <property type="match status" value="1"/>
</dbReference>
<dbReference type="AlphaFoldDB" id="A0A9X3EHL3"/>
<dbReference type="Gene3D" id="3.20.20.450">
    <property type="entry name" value="EAL domain"/>
    <property type="match status" value="1"/>
</dbReference>